<gene>
    <name evidence="1" type="ORF">LEP1GSC058_0155</name>
</gene>
<proteinExistence type="predicted"/>
<comment type="caution">
    <text evidence="1">The sequence shown here is derived from an EMBL/GenBank/DDBJ whole genome shotgun (WGS) entry which is preliminary data.</text>
</comment>
<evidence type="ECO:0000313" key="1">
    <source>
        <dbReference type="EMBL" id="EPG75028.1"/>
    </source>
</evidence>
<evidence type="ECO:0000313" key="2">
    <source>
        <dbReference type="Proteomes" id="UP000014540"/>
    </source>
</evidence>
<dbReference type="EMBL" id="AKWZ02000004">
    <property type="protein sequence ID" value="EPG75028.1"/>
    <property type="molecule type" value="Genomic_DNA"/>
</dbReference>
<sequence length="63" mass="7479">MTNKVHFPEIGLQDRLAPALRIYFRRSPRSIQEVGRDFSETGKMNRVQFPEFALHFHHINELV</sequence>
<protein>
    <submittedName>
        <fullName evidence="1">Uncharacterized protein</fullName>
    </submittedName>
</protein>
<reference evidence="1" key="1">
    <citation type="submission" date="2013-04" db="EMBL/GenBank/DDBJ databases">
        <authorList>
            <person name="Harkins D.M."/>
            <person name="Durkin A.S."/>
            <person name="Selengut J.D."/>
            <person name="Sanka R."/>
            <person name="DePew J."/>
            <person name="Purushe J."/>
            <person name="Ahmed A."/>
            <person name="van der Linden H."/>
            <person name="Goris M.G.A."/>
            <person name="Hartskeerl R.A."/>
            <person name="Vinetz J.M."/>
            <person name="Sutton G.G."/>
            <person name="Nelson W.C."/>
            <person name="Fouts D.E."/>
        </authorList>
    </citation>
    <scope>NUCLEOTIDE SEQUENCE [LARGE SCALE GENOMIC DNA]</scope>
    <source>
        <strain evidence="1">BUT 6</strain>
    </source>
</reference>
<name>S3V0S2_9LEPT</name>
<accession>S3V0S2</accession>
<organism evidence="1 2">
    <name type="scientific">Leptospira fainei serovar Hurstbridge str. BUT 6</name>
    <dbReference type="NCBI Taxonomy" id="1193011"/>
    <lineage>
        <taxon>Bacteria</taxon>
        <taxon>Pseudomonadati</taxon>
        <taxon>Spirochaetota</taxon>
        <taxon>Spirochaetia</taxon>
        <taxon>Leptospirales</taxon>
        <taxon>Leptospiraceae</taxon>
        <taxon>Leptospira</taxon>
    </lineage>
</organism>
<dbReference type="Proteomes" id="UP000014540">
    <property type="component" value="Unassembled WGS sequence"/>
</dbReference>
<keyword evidence="2" id="KW-1185">Reference proteome</keyword>
<dbReference type="AlphaFoldDB" id="S3V0S2"/>
<dbReference type="STRING" id="1193011.LEP1GSC058_0155"/>